<reference evidence="2 3" key="1">
    <citation type="submission" date="2023-07" db="EMBL/GenBank/DDBJ databases">
        <title>Sorghum-associated microbial communities from plants grown in Nebraska, USA.</title>
        <authorList>
            <person name="Schachtman D."/>
        </authorList>
    </citation>
    <scope>NUCLEOTIDE SEQUENCE [LARGE SCALE GENOMIC DNA]</scope>
    <source>
        <strain evidence="2 3">DS1781</strain>
    </source>
</reference>
<comment type="caution">
    <text evidence="2">The sequence shown here is derived from an EMBL/GenBank/DDBJ whole genome shotgun (WGS) entry which is preliminary data.</text>
</comment>
<gene>
    <name evidence="2" type="ORF">J2739_005473</name>
</gene>
<dbReference type="Pfam" id="PF11155">
    <property type="entry name" value="DUF2935"/>
    <property type="match status" value="2"/>
</dbReference>
<sequence>MARGIRADNYVAFNRSIIDLVKRISDYKHNMRELQATGKMRSLVWPLFFQHTAREADRFATRLDMYSRGSIEFDRTEVVDFWSKTMGEHSAFISHLLDPDEKLLISQANKLETSFRNENFRHVRGDHVMKAANEILDFKTVGEKGIYDGKIKPIISPTRLARAARGCQVHPRAQTNASRVESRDIMRTPA</sequence>
<dbReference type="InterPro" id="IPR021328">
    <property type="entry name" value="CotB-like"/>
</dbReference>
<dbReference type="RefSeq" id="WP_309907567.1">
    <property type="nucleotide sequence ID" value="NZ_JAVDRF010000021.1"/>
</dbReference>
<protein>
    <submittedName>
        <fullName evidence="2">Uncharacterized protein</fullName>
    </submittedName>
</protein>
<organism evidence="2 3">
    <name type="scientific">Variovorax soli</name>
    <dbReference type="NCBI Taxonomy" id="376815"/>
    <lineage>
        <taxon>Bacteria</taxon>
        <taxon>Pseudomonadati</taxon>
        <taxon>Pseudomonadota</taxon>
        <taxon>Betaproteobacteria</taxon>
        <taxon>Burkholderiales</taxon>
        <taxon>Comamonadaceae</taxon>
        <taxon>Variovorax</taxon>
    </lineage>
</organism>
<dbReference type="SUPFAM" id="SSF158430">
    <property type="entry name" value="Bacillus cereus metalloprotein-like"/>
    <property type="match status" value="2"/>
</dbReference>
<feature type="compositionally biased region" description="Basic and acidic residues" evidence="1">
    <location>
        <begin position="180"/>
        <end position="190"/>
    </location>
</feature>
<evidence type="ECO:0000256" key="1">
    <source>
        <dbReference type="SAM" id="MobiDB-lite"/>
    </source>
</evidence>
<accession>A0ABU1NP92</accession>
<evidence type="ECO:0000313" key="2">
    <source>
        <dbReference type="EMBL" id="MDR6539671.1"/>
    </source>
</evidence>
<dbReference type="EMBL" id="JAVDRF010000021">
    <property type="protein sequence ID" value="MDR6539671.1"/>
    <property type="molecule type" value="Genomic_DNA"/>
</dbReference>
<name>A0ABU1NP92_9BURK</name>
<evidence type="ECO:0000313" key="3">
    <source>
        <dbReference type="Proteomes" id="UP001184230"/>
    </source>
</evidence>
<feature type="region of interest" description="Disordered" evidence="1">
    <location>
        <begin position="171"/>
        <end position="190"/>
    </location>
</feature>
<dbReference type="Proteomes" id="UP001184230">
    <property type="component" value="Unassembled WGS sequence"/>
</dbReference>
<proteinExistence type="predicted"/>
<dbReference type="Gene3D" id="1.20.1260.120">
    <property type="entry name" value="Protein of unknown function DUF2935"/>
    <property type="match status" value="1"/>
</dbReference>
<keyword evidence="3" id="KW-1185">Reference proteome</keyword>